<organism evidence="2">
    <name type="scientific">Mantoniella tinhauana virus 1</name>
    <dbReference type="NCBI Taxonomy" id="3111543"/>
    <lineage>
        <taxon>Viruses</taxon>
    </lineage>
</organism>
<evidence type="ECO:0000256" key="1">
    <source>
        <dbReference type="SAM" id="MobiDB-lite"/>
    </source>
</evidence>
<name>A0AB38ZM27_9VIRU</name>
<reference evidence="2" key="1">
    <citation type="submission" date="2024-01" db="EMBL/GenBank/DDBJ databases">
        <title>Genomic and biogeographic characterisation of Mantoniella tinhauana virus 1, the first discovered Mantoniella-infecting prasinovirus.</title>
        <authorList>
            <person name="Rey Redondo E."/>
            <person name="Yung C.C.M."/>
        </authorList>
    </citation>
    <scope>NUCLEOTIDE SEQUENCE</scope>
    <source>
        <strain evidence="2">Lau Fau Shan</strain>
    </source>
</reference>
<sequence>MSTHPEELHEAEDEDPTTLMSDDEEDEDEEHMETGIDLGELMTSLMATDDGDTVCSALVNIATQLQTQNKILIKILNKMNTA</sequence>
<feature type="compositionally biased region" description="Acidic residues" evidence="1">
    <location>
        <begin position="9"/>
        <end position="31"/>
    </location>
</feature>
<evidence type="ECO:0000313" key="2">
    <source>
        <dbReference type="EMBL" id="XAO13423.1"/>
    </source>
</evidence>
<accession>A0AB38ZM27</accession>
<protein>
    <submittedName>
        <fullName evidence="2">Uncharacterized protein</fullName>
    </submittedName>
</protein>
<dbReference type="EMBL" id="PP130629">
    <property type="protein sequence ID" value="XAO13423.1"/>
    <property type="molecule type" value="Genomic_DNA"/>
</dbReference>
<proteinExistence type="predicted"/>
<feature type="region of interest" description="Disordered" evidence="1">
    <location>
        <begin position="1"/>
        <end position="34"/>
    </location>
</feature>